<reference evidence="2 3" key="1">
    <citation type="journal article" date="2017" name="Nat. Commun.">
        <title>Genome assembly with in vitro proximity ligation data and whole-genome triplication in lettuce.</title>
        <authorList>
            <person name="Reyes-Chin-Wo S."/>
            <person name="Wang Z."/>
            <person name="Yang X."/>
            <person name="Kozik A."/>
            <person name="Arikit S."/>
            <person name="Song C."/>
            <person name="Xia L."/>
            <person name="Froenicke L."/>
            <person name="Lavelle D.O."/>
            <person name="Truco M.J."/>
            <person name="Xia R."/>
            <person name="Zhu S."/>
            <person name="Xu C."/>
            <person name="Xu H."/>
            <person name="Xu X."/>
            <person name="Cox K."/>
            <person name="Korf I."/>
            <person name="Meyers B.C."/>
            <person name="Michelmore R.W."/>
        </authorList>
    </citation>
    <scope>NUCLEOTIDE SEQUENCE [LARGE SCALE GENOMIC DNA]</scope>
    <source>
        <strain evidence="3">cv. Salinas</strain>
        <tissue evidence="2">Seedlings</tissue>
    </source>
</reference>
<proteinExistence type="predicted"/>
<comment type="caution">
    <text evidence="2">The sequence shown here is derived from an EMBL/GenBank/DDBJ whole genome shotgun (WGS) entry which is preliminary data.</text>
</comment>
<keyword evidence="1" id="KW-0472">Membrane</keyword>
<feature type="transmembrane region" description="Helical" evidence="1">
    <location>
        <begin position="15"/>
        <end position="34"/>
    </location>
</feature>
<keyword evidence="3" id="KW-1185">Reference proteome</keyword>
<keyword evidence="1" id="KW-0812">Transmembrane</keyword>
<accession>A0A9R1WTY0</accession>
<dbReference type="EMBL" id="NBSK02000009">
    <property type="protein sequence ID" value="KAJ0185642.1"/>
    <property type="molecule type" value="Genomic_DNA"/>
</dbReference>
<organism evidence="2 3">
    <name type="scientific">Lactuca sativa</name>
    <name type="common">Garden lettuce</name>
    <dbReference type="NCBI Taxonomy" id="4236"/>
    <lineage>
        <taxon>Eukaryota</taxon>
        <taxon>Viridiplantae</taxon>
        <taxon>Streptophyta</taxon>
        <taxon>Embryophyta</taxon>
        <taxon>Tracheophyta</taxon>
        <taxon>Spermatophyta</taxon>
        <taxon>Magnoliopsida</taxon>
        <taxon>eudicotyledons</taxon>
        <taxon>Gunneridae</taxon>
        <taxon>Pentapetalae</taxon>
        <taxon>asterids</taxon>
        <taxon>campanulids</taxon>
        <taxon>Asterales</taxon>
        <taxon>Asteraceae</taxon>
        <taxon>Cichorioideae</taxon>
        <taxon>Cichorieae</taxon>
        <taxon>Lactucinae</taxon>
        <taxon>Lactuca</taxon>
    </lineage>
</organism>
<evidence type="ECO:0000313" key="3">
    <source>
        <dbReference type="Proteomes" id="UP000235145"/>
    </source>
</evidence>
<protein>
    <submittedName>
        <fullName evidence="2">Uncharacterized protein</fullName>
    </submittedName>
</protein>
<gene>
    <name evidence="2" type="ORF">LSAT_V11C900465960</name>
</gene>
<evidence type="ECO:0000256" key="1">
    <source>
        <dbReference type="SAM" id="Phobius"/>
    </source>
</evidence>
<sequence>MEKMNCLNASNHKSLILFNPMASCLLVWCIGTLLRSNLLEINSSIDTGADSHPHNLIRFISFGFQNTLSDTQMIELAKGFEECKKPFI</sequence>
<name>A0A9R1WTY0_LACSA</name>
<dbReference type="AlphaFoldDB" id="A0A9R1WTY0"/>
<keyword evidence="1" id="KW-1133">Transmembrane helix</keyword>
<evidence type="ECO:0000313" key="2">
    <source>
        <dbReference type="EMBL" id="KAJ0185642.1"/>
    </source>
</evidence>
<dbReference type="SUPFAM" id="SSF53756">
    <property type="entry name" value="UDP-Glycosyltransferase/glycogen phosphorylase"/>
    <property type="match status" value="1"/>
</dbReference>
<dbReference type="Proteomes" id="UP000235145">
    <property type="component" value="Unassembled WGS sequence"/>
</dbReference>